<dbReference type="Pfam" id="PF07715">
    <property type="entry name" value="Plug"/>
    <property type="match status" value="1"/>
</dbReference>
<dbReference type="Proteomes" id="UP000612329">
    <property type="component" value="Unassembled WGS sequence"/>
</dbReference>
<feature type="transmembrane region" description="Helical" evidence="2">
    <location>
        <begin position="259"/>
        <end position="276"/>
    </location>
</feature>
<dbReference type="PANTHER" id="PTHR34978:SF3">
    <property type="entry name" value="SLR0241 PROTEIN"/>
    <property type="match status" value="1"/>
</dbReference>
<dbReference type="InterPro" id="IPR052173">
    <property type="entry name" value="Beta-lactam_resp_regulator"/>
</dbReference>
<accession>A0A8J3BIU8</accession>
<sequence length="596" mass="67398">MEYLLKASAIIALFYVCYKVFLQDETFFESNRWFLLFGLLMAICMPFVVIPIYVEQAPLLLDNYTFTNASEPIQQTKKTFDILAILTLVYGLGVLAFAIRFIVQLTSLGLLLFKSKKVVAGKFTLIKTNKNIPPFSFFSYIVYNPNQFSESELEQILTHEKVHVTQRHSADILLSQLSCIVFWFNPFVWLYNKALKQNLEFIADKTAVKLSSCKKSYQYTLLKTSMPTHQLALTNNFYNSLIKKRIVMLHKSKSKKINLFKYSLILPLLALFLMSFNTEEVIIEKALKEPTEQPVLNPSSNVVIPALTKTQVEKPALQNATVKKTNSTSANIEVIITKDFTDNDFEKLKTKFKNEGYTLKVKGVKRNKQGEITSIKIEVSSQSSNANYNIDTNEAINPIKISIDDDGKNISIGNGHSTKEKHMVFISKDGNKHVINGSDDDSNVFVISDTDGDVEFDNDVDVKTFVVKKGDSIKVRKIHKKMNSDDDVFFITKDDNAKVHKVIKIKTDDDHSGISWTTDDDEKVIINGDSDAKVKILSTEGKEPLYILDGKEITSQEMKDIDPKNIEKVEVLKGDGATEKYGDKGKNGVVMITTKK</sequence>
<dbReference type="InterPro" id="IPR037066">
    <property type="entry name" value="Plug_dom_sf"/>
</dbReference>
<keyword evidence="1" id="KW-0813">Transport</keyword>
<feature type="transmembrane region" description="Helical" evidence="2">
    <location>
        <begin position="82"/>
        <end position="113"/>
    </location>
</feature>
<evidence type="ECO:0000259" key="4">
    <source>
        <dbReference type="Pfam" id="PF07715"/>
    </source>
</evidence>
<dbReference type="InterPro" id="IPR039426">
    <property type="entry name" value="TonB-dep_rcpt-like"/>
</dbReference>
<organism evidence="5 6">
    <name type="scientific">Yeosuana aromativorans</name>
    <dbReference type="NCBI Taxonomy" id="288019"/>
    <lineage>
        <taxon>Bacteria</taxon>
        <taxon>Pseudomonadati</taxon>
        <taxon>Bacteroidota</taxon>
        <taxon>Flavobacteriia</taxon>
        <taxon>Flavobacteriales</taxon>
        <taxon>Flavobacteriaceae</taxon>
        <taxon>Yeosuana</taxon>
    </lineage>
</organism>
<keyword evidence="6" id="KW-1185">Reference proteome</keyword>
<dbReference type="CDD" id="cd07341">
    <property type="entry name" value="M56_BlaR1_MecR1_like"/>
    <property type="match status" value="1"/>
</dbReference>
<evidence type="ECO:0000256" key="2">
    <source>
        <dbReference type="SAM" id="Phobius"/>
    </source>
</evidence>
<dbReference type="AlphaFoldDB" id="A0A8J3BIU8"/>
<reference evidence="5" key="2">
    <citation type="submission" date="2020-09" db="EMBL/GenBank/DDBJ databases">
        <authorList>
            <person name="Sun Q."/>
            <person name="Ohkuma M."/>
        </authorList>
    </citation>
    <scope>NUCLEOTIDE SEQUENCE</scope>
    <source>
        <strain evidence="5">JCM 12862</strain>
    </source>
</reference>
<evidence type="ECO:0000256" key="1">
    <source>
        <dbReference type="PROSITE-ProRule" id="PRU01360"/>
    </source>
</evidence>
<dbReference type="InterPro" id="IPR008756">
    <property type="entry name" value="Peptidase_M56"/>
</dbReference>
<dbReference type="Pfam" id="PF05569">
    <property type="entry name" value="Peptidase_M56"/>
    <property type="match status" value="1"/>
</dbReference>
<comment type="subcellular location">
    <subcellularLocation>
        <location evidence="1">Cell outer membrane</location>
        <topology evidence="1">Multi-pass membrane protein</topology>
    </subcellularLocation>
</comment>
<dbReference type="RefSeq" id="WP_188650699.1">
    <property type="nucleotide sequence ID" value="NZ_BMNR01000002.1"/>
</dbReference>
<evidence type="ECO:0000313" key="6">
    <source>
        <dbReference type="Proteomes" id="UP000612329"/>
    </source>
</evidence>
<evidence type="ECO:0000313" key="5">
    <source>
        <dbReference type="EMBL" id="GGK17914.1"/>
    </source>
</evidence>
<keyword evidence="1" id="KW-1134">Transmembrane beta strand</keyword>
<feature type="domain" description="TonB-dependent receptor plug" evidence="4">
    <location>
        <begin position="528"/>
        <end position="589"/>
    </location>
</feature>
<comment type="similarity">
    <text evidence="1">Belongs to the TonB-dependent receptor family.</text>
</comment>
<feature type="transmembrane region" description="Helical" evidence="2">
    <location>
        <begin position="34"/>
        <end position="54"/>
    </location>
</feature>
<dbReference type="InterPro" id="IPR012910">
    <property type="entry name" value="Plug_dom"/>
</dbReference>
<dbReference type="EMBL" id="BMNR01000002">
    <property type="protein sequence ID" value="GGK17914.1"/>
    <property type="molecule type" value="Genomic_DNA"/>
</dbReference>
<keyword evidence="1 2" id="KW-0472">Membrane</keyword>
<feature type="domain" description="Peptidase M56" evidence="3">
    <location>
        <begin position="146"/>
        <end position="249"/>
    </location>
</feature>
<dbReference type="Gene3D" id="2.170.130.10">
    <property type="entry name" value="TonB-dependent receptor, plug domain"/>
    <property type="match status" value="1"/>
</dbReference>
<keyword evidence="1" id="KW-0998">Cell outer membrane</keyword>
<comment type="caution">
    <text evidence="5">The sequence shown here is derived from an EMBL/GenBank/DDBJ whole genome shotgun (WGS) entry which is preliminary data.</text>
</comment>
<dbReference type="PROSITE" id="PS52016">
    <property type="entry name" value="TONB_DEPENDENT_REC_3"/>
    <property type="match status" value="1"/>
</dbReference>
<evidence type="ECO:0000259" key="3">
    <source>
        <dbReference type="Pfam" id="PF05569"/>
    </source>
</evidence>
<dbReference type="GO" id="GO:0009279">
    <property type="term" value="C:cell outer membrane"/>
    <property type="evidence" value="ECO:0007669"/>
    <property type="project" value="UniProtKB-SubCell"/>
</dbReference>
<dbReference type="SUPFAM" id="SSF56935">
    <property type="entry name" value="Porins"/>
    <property type="match status" value="1"/>
</dbReference>
<feature type="transmembrane region" description="Helical" evidence="2">
    <location>
        <begin position="6"/>
        <end position="22"/>
    </location>
</feature>
<evidence type="ECO:0008006" key="7">
    <source>
        <dbReference type="Google" id="ProtNLM"/>
    </source>
</evidence>
<proteinExistence type="inferred from homology"/>
<keyword evidence="1 2" id="KW-0812">Transmembrane</keyword>
<gene>
    <name evidence="5" type="ORF">GCM10007962_10170</name>
</gene>
<protein>
    <recommendedName>
        <fullName evidence="7">Peptidase M56 domain-containing protein</fullName>
    </recommendedName>
</protein>
<name>A0A8J3BIU8_9FLAO</name>
<reference evidence="5" key="1">
    <citation type="journal article" date="2014" name="Int. J. Syst. Evol. Microbiol.">
        <title>Complete genome sequence of Corynebacterium casei LMG S-19264T (=DSM 44701T), isolated from a smear-ripened cheese.</title>
        <authorList>
            <consortium name="US DOE Joint Genome Institute (JGI-PGF)"/>
            <person name="Walter F."/>
            <person name="Albersmeier A."/>
            <person name="Kalinowski J."/>
            <person name="Ruckert C."/>
        </authorList>
    </citation>
    <scope>NUCLEOTIDE SEQUENCE</scope>
    <source>
        <strain evidence="5">JCM 12862</strain>
    </source>
</reference>
<keyword evidence="2" id="KW-1133">Transmembrane helix</keyword>
<dbReference type="PANTHER" id="PTHR34978">
    <property type="entry name" value="POSSIBLE SENSOR-TRANSDUCER PROTEIN BLAR"/>
    <property type="match status" value="1"/>
</dbReference>